<dbReference type="eggNOG" id="ENOG50347YI">
    <property type="taxonomic scope" value="Bacteria"/>
</dbReference>
<sequence length="106" mass="11983">MFFKCRQKSLYTLTLIISFITILFSISFLVYLLISGNISNTNIVIIANVIFSPIVILILNYIVYSGNYTYSILKQSDEMKEKIIISFILLISLFTLAGLICTILGV</sequence>
<feature type="transmembrane region" description="Helical" evidence="1">
    <location>
        <begin position="83"/>
        <end position="105"/>
    </location>
</feature>
<keyword evidence="1" id="KW-0812">Transmembrane</keyword>
<organism evidence="2 3">
    <name type="scientific">Thermoanaerobacterium xylanolyticum (strain ATCC 49914 / DSM 7097 / LX-11)</name>
    <dbReference type="NCBI Taxonomy" id="858215"/>
    <lineage>
        <taxon>Bacteria</taxon>
        <taxon>Bacillati</taxon>
        <taxon>Bacillota</taxon>
        <taxon>Clostridia</taxon>
        <taxon>Thermoanaerobacterales</taxon>
        <taxon>Thermoanaerobacteraceae</taxon>
        <taxon>Thermoanaerobacterium</taxon>
    </lineage>
</organism>
<accession>F6BIQ0</accession>
<dbReference type="HOGENOM" id="CLU_2222006_0_0_9"/>
<proteinExistence type="predicted"/>
<feature type="transmembrane region" description="Helical" evidence="1">
    <location>
        <begin position="40"/>
        <end position="63"/>
    </location>
</feature>
<protein>
    <submittedName>
        <fullName evidence="2">Uncharacterized protein</fullName>
    </submittedName>
</protein>
<dbReference type="RefSeq" id="WP_013787542.1">
    <property type="nucleotide sequence ID" value="NC_015555.1"/>
</dbReference>
<dbReference type="Proteomes" id="UP000007239">
    <property type="component" value="Chromosome"/>
</dbReference>
<evidence type="ECO:0000256" key="1">
    <source>
        <dbReference type="SAM" id="Phobius"/>
    </source>
</evidence>
<keyword evidence="1" id="KW-1133">Transmembrane helix</keyword>
<feature type="transmembrane region" description="Helical" evidence="1">
    <location>
        <begin position="12"/>
        <end position="34"/>
    </location>
</feature>
<evidence type="ECO:0000313" key="2">
    <source>
        <dbReference type="EMBL" id="AEF16794.1"/>
    </source>
</evidence>
<dbReference type="KEGG" id="txy:Thexy_0749"/>
<dbReference type="EMBL" id="CP002739">
    <property type="protein sequence ID" value="AEF16794.1"/>
    <property type="molecule type" value="Genomic_DNA"/>
</dbReference>
<reference evidence="2" key="1">
    <citation type="submission" date="2011-05" db="EMBL/GenBank/DDBJ databases">
        <title>Complete sequence of Thermoanaerobacterium xylanolyticum LX-11.</title>
        <authorList>
            <consortium name="US DOE Joint Genome Institute"/>
            <person name="Lucas S."/>
            <person name="Han J."/>
            <person name="Lapidus A."/>
            <person name="Cheng J.-F."/>
            <person name="Goodwin L."/>
            <person name="Pitluck S."/>
            <person name="Peters L."/>
            <person name="Mikhailova N."/>
            <person name="Lu M."/>
            <person name="Han C."/>
            <person name="Tapia R."/>
            <person name="Land M."/>
            <person name="Hauser L."/>
            <person name="Kyrpides N."/>
            <person name="Ivanova N."/>
            <person name="Pagani I."/>
            <person name="Hemme C."/>
            <person name="Woyke T."/>
        </authorList>
    </citation>
    <scope>NUCLEOTIDE SEQUENCE</scope>
    <source>
        <strain evidence="2">LX-11</strain>
    </source>
</reference>
<keyword evidence="3" id="KW-1185">Reference proteome</keyword>
<gene>
    <name evidence="2" type="ordered locus">Thexy_0749</name>
</gene>
<evidence type="ECO:0000313" key="3">
    <source>
        <dbReference type="Proteomes" id="UP000007239"/>
    </source>
</evidence>
<dbReference type="AlphaFoldDB" id="F6BIQ0"/>
<keyword evidence="1" id="KW-0472">Membrane</keyword>
<name>F6BIQ0_THEXL</name>